<dbReference type="EMBL" id="QVNQ01000019">
    <property type="protein sequence ID" value="RFS81012.1"/>
    <property type="molecule type" value="Genomic_DNA"/>
</dbReference>
<accession>A0A372G775</accession>
<keyword evidence="2" id="KW-1185">Reference proteome</keyword>
<organism evidence="1 2">
    <name type="scientific">Actinomadura spongiicola</name>
    <dbReference type="NCBI Taxonomy" id="2303421"/>
    <lineage>
        <taxon>Bacteria</taxon>
        <taxon>Bacillati</taxon>
        <taxon>Actinomycetota</taxon>
        <taxon>Actinomycetes</taxon>
        <taxon>Streptosporangiales</taxon>
        <taxon>Thermomonosporaceae</taxon>
        <taxon>Actinomadura</taxon>
    </lineage>
</organism>
<dbReference type="AlphaFoldDB" id="A0A372G775"/>
<reference evidence="1 2" key="1">
    <citation type="submission" date="2018-08" db="EMBL/GenBank/DDBJ databases">
        <title>Actinomadura spongicola sp. nov., isolated from marine sponge Leucetta chagosensis.</title>
        <authorList>
            <person name="Li L."/>
            <person name="Lin H.W."/>
        </authorList>
    </citation>
    <scope>NUCLEOTIDE SEQUENCE [LARGE SCALE GENOMIC DNA]</scope>
    <source>
        <strain evidence="1 2">LHW52907</strain>
    </source>
</reference>
<evidence type="ECO:0000313" key="2">
    <source>
        <dbReference type="Proteomes" id="UP000262882"/>
    </source>
</evidence>
<protein>
    <submittedName>
        <fullName evidence="1">Uncharacterized protein</fullName>
    </submittedName>
</protein>
<name>A0A372G775_9ACTN</name>
<sequence>MMQYGACDHRGMTRIETMDAQDLPIIGECLNAALQGPFFPGRDFHYPHGQREPWHEYISVSPREVAGVLARWLGQSKLDDSAGGFFDRLR</sequence>
<evidence type="ECO:0000313" key="1">
    <source>
        <dbReference type="EMBL" id="RFS81012.1"/>
    </source>
</evidence>
<dbReference type="Proteomes" id="UP000262882">
    <property type="component" value="Unassembled WGS sequence"/>
</dbReference>
<gene>
    <name evidence="1" type="ORF">D0T12_34330</name>
</gene>
<comment type="caution">
    <text evidence="1">The sequence shown here is derived from an EMBL/GenBank/DDBJ whole genome shotgun (WGS) entry which is preliminary data.</text>
</comment>
<proteinExistence type="predicted"/>